<proteinExistence type="predicted"/>
<dbReference type="EMBL" id="CAEZVJ010000037">
    <property type="protein sequence ID" value="CAB4626154.1"/>
    <property type="molecule type" value="Genomic_DNA"/>
</dbReference>
<gene>
    <name evidence="1" type="ORF">UFOPK1961_00468</name>
    <name evidence="2" type="ORF">UFOPK3364_00721</name>
</gene>
<dbReference type="EMBL" id="CAFBLO010000065">
    <property type="protein sequence ID" value="CAB4870457.1"/>
    <property type="molecule type" value="Genomic_DNA"/>
</dbReference>
<accession>A0A6J6IP08</accession>
<reference evidence="1" key="1">
    <citation type="submission" date="2020-05" db="EMBL/GenBank/DDBJ databases">
        <authorList>
            <person name="Chiriac C."/>
            <person name="Salcher M."/>
            <person name="Ghai R."/>
            <person name="Kavagutti S V."/>
        </authorList>
    </citation>
    <scope>NUCLEOTIDE SEQUENCE</scope>
</reference>
<name>A0A6J6IP08_9ZZZZ</name>
<organism evidence="1">
    <name type="scientific">freshwater metagenome</name>
    <dbReference type="NCBI Taxonomy" id="449393"/>
    <lineage>
        <taxon>unclassified sequences</taxon>
        <taxon>metagenomes</taxon>
        <taxon>ecological metagenomes</taxon>
    </lineage>
</organism>
<evidence type="ECO:0000313" key="2">
    <source>
        <dbReference type="EMBL" id="CAB4870457.1"/>
    </source>
</evidence>
<sequence length="38" mass="4115">MCKKVTCNDCGKPTWEGCGQHVEEALADVALADRCTCK</sequence>
<dbReference type="PANTHER" id="PTHR34724">
    <property type="entry name" value="OS12G0596101 PROTEIN"/>
    <property type="match status" value="1"/>
</dbReference>
<dbReference type="PANTHER" id="PTHR34724:SF2">
    <property type="entry name" value="OS12G0596101 PROTEIN"/>
    <property type="match status" value="1"/>
</dbReference>
<dbReference type="AlphaFoldDB" id="A0A6J6IP08"/>
<protein>
    <submittedName>
        <fullName evidence="1">Unannotated protein</fullName>
    </submittedName>
</protein>
<evidence type="ECO:0000313" key="1">
    <source>
        <dbReference type="EMBL" id="CAB4626154.1"/>
    </source>
</evidence>